<feature type="region of interest" description="Disordered" evidence="1">
    <location>
        <begin position="109"/>
        <end position="146"/>
    </location>
</feature>
<evidence type="ECO:0000313" key="3">
    <source>
        <dbReference type="EMBL" id="RVX68053.1"/>
    </source>
</evidence>
<proteinExistence type="predicted"/>
<dbReference type="AlphaFoldDB" id="A0A438MY58"/>
<dbReference type="Gene3D" id="1.20.5.170">
    <property type="match status" value="1"/>
</dbReference>
<dbReference type="InterPro" id="IPR046347">
    <property type="entry name" value="bZIP_sf"/>
</dbReference>
<dbReference type="OrthoDB" id="4340525at2759"/>
<sequence>MKDDLGPGSKGSRGGRMTAEDRKLRNRLSQKAFRARQAMRIKELEQRLDSRPVSETDRITELEDRNAFLGSRLFDCHKKLESLQVTIKALSDATAEALDMVVNKNRLKEAENSGASDERDKVSRSDASEISNDDHGLDEGMLSIQSLDDEPAVVGPHFLQRKEWLPGQPG</sequence>
<gene>
    <name evidence="3" type="ORF">B0A52_08464</name>
</gene>
<dbReference type="VEuPathDB" id="FungiDB:PV10_00869"/>
<protein>
    <recommendedName>
        <fullName evidence="2">BZIP domain-containing protein</fullName>
    </recommendedName>
</protein>
<organism evidence="3 4">
    <name type="scientific">Exophiala mesophila</name>
    <name type="common">Black yeast-like fungus</name>
    <dbReference type="NCBI Taxonomy" id="212818"/>
    <lineage>
        <taxon>Eukaryota</taxon>
        <taxon>Fungi</taxon>
        <taxon>Dikarya</taxon>
        <taxon>Ascomycota</taxon>
        <taxon>Pezizomycotina</taxon>
        <taxon>Eurotiomycetes</taxon>
        <taxon>Chaetothyriomycetidae</taxon>
        <taxon>Chaetothyriales</taxon>
        <taxon>Herpotrichiellaceae</taxon>
        <taxon>Exophiala</taxon>
    </lineage>
</organism>
<dbReference type="GO" id="GO:0003700">
    <property type="term" value="F:DNA-binding transcription factor activity"/>
    <property type="evidence" value="ECO:0007669"/>
    <property type="project" value="InterPro"/>
</dbReference>
<dbReference type="SUPFAM" id="SSF57959">
    <property type="entry name" value="Leucine zipper domain"/>
    <property type="match status" value="1"/>
</dbReference>
<dbReference type="EMBL" id="NAJM01000042">
    <property type="protein sequence ID" value="RVX68053.1"/>
    <property type="molecule type" value="Genomic_DNA"/>
</dbReference>
<name>A0A438MY58_EXOME</name>
<evidence type="ECO:0000259" key="2">
    <source>
        <dbReference type="PROSITE" id="PS00036"/>
    </source>
</evidence>
<dbReference type="InterPro" id="IPR004827">
    <property type="entry name" value="bZIP"/>
</dbReference>
<evidence type="ECO:0000256" key="1">
    <source>
        <dbReference type="SAM" id="MobiDB-lite"/>
    </source>
</evidence>
<dbReference type="CDD" id="cd14688">
    <property type="entry name" value="bZIP_YAP"/>
    <property type="match status" value="1"/>
</dbReference>
<accession>A0A438MY58</accession>
<comment type="caution">
    <text evidence="3">The sequence shown here is derived from an EMBL/GenBank/DDBJ whole genome shotgun (WGS) entry which is preliminary data.</text>
</comment>
<dbReference type="Proteomes" id="UP000288859">
    <property type="component" value="Unassembled WGS sequence"/>
</dbReference>
<feature type="compositionally biased region" description="Basic and acidic residues" evidence="1">
    <location>
        <begin position="109"/>
        <end position="138"/>
    </location>
</feature>
<reference evidence="3 4" key="1">
    <citation type="submission" date="2017-03" db="EMBL/GenBank/DDBJ databases">
        <title>Genomes of endolithic fungi from Antarctica.</title>
        <authorList>
            <person name="Coleine C."/>
            <person name="Masonjones S."/>
            <person name="Stajich J.E."/>
        </authorList>
    </citation>
    <scope>NUCLEOTIDE SEQUENCE [LARGE SCALE GENOMIC DNA]</scope>
    <source>
        <strain evidence="3 4">CCFEE 6314</strain>
    </source>
</reference>
<feature type="domain" description="BZIP" evidence="2">
    <location>
        <begin position="22"/>
        <end position="36"/>
    </location>
</feature>
<evidence type="ECO:0000313" key="4">
    <source>
        <dbReference type="Proteomes" id="UP000288859"/>
    </source>
</evidence>
<dbReference type="PROSITE" id="PS00036">
    <property type="entry name" value="BZIP_BASIC"/>
    <property type="match status" value="1"/>
</dbReference>
<feature type="region of interest" description="Disordered" evidence="1">
    <location>
        <begin position="1"/>
        <end position="28"/>
    </location>
</feature>